<dbReference type="AlphaFoldDB" id="A0A3D8T127"/>
<organism evidence="2 3">
    <name type="scientific">Coleophoma crateriformis</name>
    <dbReference type="NCBI Taxonomy" id="565419"/>
    <lineage>
        <taxon>Eukaryota</taxon>
        <taxon>Fungi</taxon>
        <taxon>Dikarya</taxon>
        <taxon>Ascomycota</taxon>
        <taxon>Pezizomycotina</taxon>
        <taxon>Leotiomycetes</taxon>
        <taxon>Helotiales</taxon>
        <taxon>Dermateaceae</taxon>
        <taxon>Coleophoma</taxon>
    </lineage>
</organism>
<proteinExistence type="predicted"/>
<feature type="region of interest" description="Disordered" evidence="1">
    <location>
        <begin position="47"/>
        <end position="82"/>
    </location>
</feature>
<feature type="compositionally biased region" description="Low complexity" evidence="1">
    <location>
        <begin position="47"/>
        <end position="63"/>
    </location>
</feature>
<reference evidence="2 3" key="1">
    <citation type="journal article" date="2018" name="IMA Fungus">
        <title>IMA Genome-F 9: Draft genome sequence of Annulohypoxylon stygium, Aspergillus mulundensis, Berkeleyomyces basicola (syn. Thielaviopsis basicola), Ceratocystis smalleyi, two Cercospora beticola strains, Coleophoma cylindrospora, Fusarium fracticaudum, Phialophora cf. hyalina, and Morchella septimelata.</title>
        <authorList>
            <person name="Wingfield B.D."/>
            <person name="Bills G.F."/>
            <person name="Dong Y."/>
            <person name="Huang W."/>
            <person name="Nel W.J."/>
            <person name="Swalarsk-Parry B.S."/>
            <person name="Vaghefi N."/>
            <person name="Wilken P.M."/>
            <person name="An Z."/>
            <person name="de Beer Z.W."/>
            <person name="De Vos L."/>
            <person name="Chen L."/>
            <person name="Duong T.A."/>
            <person name="Gao Y."/>
            <person name="Hammerbacher A."/>
            <person name="Kikkert J.R."/>
            <person name="Li Y."/>
            <person name="Li H."/>
            <person name="Li K."/>
            <person name="Li Q."/>
            <person name="Liu X."/>
            <person name="Ma X."/>
            <person name="Naidoo K."/>
            <person name="Pethybridge S.J."/>
            <person name="Sun J."/>
            <person name="Steenkamp E.T."/>
            <person name="van der Nest M.A."/>
            <person name="van Wyk S."/>
            <person name="Wingfield M.J."/>
            <person name="Xiong C."/>
            <person name="Yue Q."/>
            <person name="Zhang X."/>
        </authorList>
    </citation>
    <scope>NUCLEOTIDE SEQUENCE [LARGE SCALE GENOMIC DNA]</scope>
    <source>
        <strain evidence="2 3">BP5796</strain>
    </source>
</reference>
<evidence type="ECO:0000313" key="3">
    <source>
        <dbReference type="Proteomes" id="UP000256328"/>
    </source>
</evidence>
<protein>
    <submittedName>
        <fullName evidence="2">Uncharacterized protein</fullName>
    </submittedName>
</protein>
<dbReference type="EMBL" id="PDLN01000002">
    <property type="protein sequence ID" value="RDW92230.1"/>
    <property type="molecule type" value="Genomic_DNA"/>
</dbReference>
<evidence type="ECO:0000256" key="1">
    <source>
        <dbReference type="SAM" id="MobiDB-lite"/>
    </source>
</evidence>
<keyword evidence="3" id="KW-1185">Reference proteome</keyword>
<dbReference type="Proteomes" id="UP000256328">
    <property type="component" value="Unassembled WGS sequence"/>
</dbReference>
<accession>A0A3D8T127</accession>
<feature type="compositionally biased region" description="Polar residues" evidence="1">
    <location>
        <begin position="10"/>
        <end position="20"/>
    </location>
</feature>
<gene>
    <name evidence="2" type="ORF">BP5796_01624</name>
</gene>
<sequence>MPRPEEISQLRATSSVSAQETNLQHSAVELSTAPKVTSFFTPAPSNYLSRSLSSASSTSVPYSETESPRPPEIAPSQSPYEDEGSGVWIMNQMWLTDSSTLSEAETIFSQSKYQSGRPSAHNQNCQQPTRRVISQTINAYLLRSCAFLACSLPGRGLASAEEAMQLATEYQIFEKICKSQLYTGLCLMELERWKEASRAF</sequence>
<comment type="caution">
    <text evidence="2">The sequence shown here is derived from an EMBL/GenBank/DDBJ whole genome shotgun (WGS) entry which is preliminary data.</text>
</comment>
<evidence type="ECO:0000313" key="2">
    <source>
        <dbReference type="EMBL" id="RDW92230.1"/>
    </source>
</evidence>
<name>A0A3D8T127_9HELO</name>
<feature type="region of interest" description="Disordered" evidence="1">
    <location>
        <begin position="1"/>
        <end position="20"/>
    </location>
</feature>